<comment type="caution">
    <text evidence="3">The sequence shown here is derived from an EMBL/GenBank/DDBJ whole genome shotgun (WGS) entry which is preliminary data.</text>
</comment>
<dbReference type="PANTHER" id="PTHR22550:SF14">
    <property type="entry name" value="VWFA DOMAIN-CONTAINING PROTEIN"/>
    <property type="match status" value="1"/>
</dbReference>
<dbReference type="SUPFAM" id="SSF53300">
    <property type="entry name" value="vWA-like"/>
    <property type="match status" value="1"/>
</dbReference>
<keyword evidence="4" id="KW-1185">Reference proteome</keyword>
<evidence type="ECO:0000259" key="2">
    <source>
        <dbReference type="PROSITE" id="PS50234"/>
    </source>
</evidence>
<evidence type="ECO:0000313" key="3">
    <source>
        <dbReference type="EMBL" id="KTD57497.1"/>
    </source>
</evidence>
<dbReference type="eggNOG" id="COG2304">
    <property type="taxonomic scope" value="Bacteria"/>
</dbReference>
<accession>A0A0W0YKP7</accession>
<dbReference type="PATRIC" id="fig|1122169.6.peg.2687"/>
<dbReference type="Proteomes" id="UP000054600">
    <property type="component" value="Unassembled WGS sequence"/>
</dbReference>
<gene>
    <name evidence="3" type="ORF">Lsha_2338</name>
</gene>
<sequence>MMAEFHFLRPWWLLAIIPLLFFIVLLWQQKPRLHAWSEICDSHLLDHLLQRKGSGKRMFSLSFLFLSILFMILSSAGPCWYKLPVATYKPIQPRVLVLDMSDNMMATDLTPNRLSRAKFKLHDLFGRKEIGQFGLIVFTGEPFIVSPLTDDGQTISALLSTLTPDIMPVGGQKLDSALDEASNLIKQAGYKQGQILVLTADTPSSNAMKTAEKLASKGIDTSIMPVKADKNINPLYQNFANAGNGQLLEYSSDSSDLEQWIKASSKNEEYALSKDDDVPVWRDEGRWFLIPALFLLLPVFRRGWLQRVAV</sequence>
<dbReference type="AlphaFoldDB" id="A0A0W0YKP7"/>
<proteinExistence type="predicted"/>
<feature type="transmembrane region" description="Helical" evidence="1">
    <location>
        <begin position="61"/>
        <end position="83"/>
    </location>
</feature>
<keyword evidence="1" id="KW-0812">Transmembrane</keyword>
<keyword evidence="1" id="KW-1133">Transmembrane helix</keyword>
<dbReference type="OrthoDB" id="9807628at2"/>
<dbReference type="SMART" id="SM00327">
    <property type="entry name" value="VWA"/>
    <property type="match status" value="1"/>
</dbReference>
<keyword evidence="1" id="KW-0472">Membrane</keyword>
<dbReference type="STRING" id="1122169.Lsha_2338"/>
<dbReference type="InterPro" id="IPR050768">
    <property type="entry name" value="UPF0353/GerABKA_families"/>
</dbReference>
<feature type="transmembrane region" description="Helical" evidence="1">
    <location>
        <begin position="6"/>
        <end position="27"/>
    </location>
</feature>
<name>A0A0W0YKP7_9GAMM</name>
<dbReference type="InterPro" id="IPR002035">
    <property type="entry name" value="VWF_A"/>
</dbReference>
<dbReference type="PANTHER" id="PTHR22550">
    <property type="entry name" value="SPORE GERMINATION PROTEIN"/>
    <property type="match status" value="1"/>
</dbReference>
<dbReference type="PROSITE" id="PS50234">
    <property type="entry name" value="VWFA"/>
    <property type="match status" value="1"/>
</dbReference>
<feature type="domain" description="VWFA" evidence="2">
    <location>
        <begin position="93"/>
        <end position="264"/>
    </location>
</feature>
<protein>
    <recommendedName>
        <fullName evidence="2">VWFA domain-containing protein</fullName>
    </recommendedName>
</protein>
<dbReference type="Pfam" id="PF13519">
    <property type="entry name" value="VWA_2"/>
    <property type="match status" value="1"/>
</dbReference>
<dbReference type="InterPro" id="IPR036465">
    <property type="entry name" value="vWFA_dom_sf"/>
</dbReference>
<dbReference type="Gene3D" id="3.40.50.410">
    <property type="entry name" value="von Willebrand factor, type A domain"/>
    <property type="match status" value="1"/>
</dbReference>
<dbReference type="EMBL" id="LNYW01000066">
    <property type="protein sequence ID" value="KTD57497.1"/>
    <property type="molecule type" value="Genomic_DNA"/>
</dbReference>
<evidence type="ECO:0000313" key="4">
    <source>
        <dbReference type="Proteomes" id="UP000054600"/>
    </source>
</evidence>
<reference evidence="3 4" key="1">
    <citation type="submission" date="2015-11" db="EMBL/GenBank/DDBJ databases">
        <title>Genomic analysis of 38 Legionella species identifies large and diverse effector repertoires.</title>
        <authorList>
            <person name="Burstein D."/>
            <person name="Amaro F."/>
            <person name="Zusman T."/>
            <person name="Lifshitz Z."/>
            <person name="Cohen O."/>
            <person name="Gilbert J.A."/>
            <person name="Pupko T."/>
            <person name="Shuman H.A."/>
            <person name="Segal G."/>
        </authorList>
    </citation>
    <scope>NUCLEOTIDE SEQUENCE [LARGE SCALE GENOMIC DNA]</scope>
    <source>
        <strain evidence="3 4">ATCC 49655</strain>
    </source>
</reference>
<organism evidence="3 4">
    <name type="scientific">Legionella shakespearei DSM 23087</name>
    <dbReference type="NCBI Taxonomy" id="1122169"/>
    <lineage>
        <taxon>Bacteria</taxon>
        <taxon>Pseudomonadati</taxon>
        <taxon>Pseudomonadota</taxon>
        <taxon>Gammaproteobacteria</taxon>
        <taxon>Legionellales</taxon>
        <taxon>Legionellaceae</taxon>
        <taxon>Legionella</taxon>
    </lineage>
</organism>
<evidence type="ECO:0000256" key="1">
    <source>
        <dbReference type="SAM" id="Phobius"/>
    </source>
</evidence>
<dbReference type="RefSeq" id="WP_018578303.1">
    <property type="nucleotide sequence ID" value="NZ_KB892434.1"/>
</dbReference>